<gene>
    <name evidence="1" type="ORF">IPV69_06015</name>
</gene>
<accession>A0A7M2WZV7</accession>
<dbReference type="EMBL" id="CP063458">
    <property type="protein sequence ID" value="QOV90914.1"/>
    <property type="molecule type" value="Genomic_DNA"/>
</dbReference>
<name>A0A7M2WZV7_9BACT</name>
<sequence length="115" mass="12552">MTLRQRIEAANAAVLNAGTRVRQLHHFYGMDELLRHGASEFEAIDELEVLIDELVAMRDVGDNSDVMAAALRICAASLFLSSLGAMRGVIPTESLVHAPLDLSRPQDRSHNEGEG</sequence>
<evidence type="ECO:0000313" key="1">
    <source>
        <dbReference type="EMBL" id="QOV90914.1"/>
    </source>
</evidence>
<dbReference type="KEGG" id="hbs:IPV69_06015"/>
<protein>
    <submittedName>
        <fullName evidence="1">Uncharacterized protein</fullName>
    </submittedName>
</protein>
<dbReference type="RefSeq" id="WP_206294019.1">
    <property type="nucleotide sequence ID" value="NZ_CP063458.1"/>
</dbReference>
<organism evidence="1 2">
    <name type="scientific">Humisphaera borealis</name>
    <dbReference type="NCBI Taxonomy" id="2807512"/>
    <lineage>
        <taxon>Bacteria</taxon>
        <taxon>Pseudomonadati</taxon>
        <taxon>Planctomycetota</taxon>
        <taxon>Phycisphaerae</taxon>
        <taxon>Tepidisphaerales</taxon>
        <taxon>Tepidisphaeraceae</taxon>
        <taxon>Humisphaera</taxon>
    </lineage>
</organism>
<dbReference type="AlphaFoldDB" id="A0A7M2WZV7"/>
<proteinExistence type="predicted"/>
<keyword evidence="2" id="KW-1185">Reference proteome</keyword>
<dbReference type="Proteomes" id="UP000593765">
    <property type="component" value="Chromosome"/>
</dbReference>
<evidence type="ECO:0000313" key="2">
    <source>
        <dbReference type="Proteomes" id="UP000593765"/>
    </source>
</evidence>
<reference evidence="1 2" key="1">
    <citation type="submission" date="2020-10" db="EMBL/GenBank/DDBJ databases">
        <title>Wide distribution of Phycisphaera-like planctomycetes from WD2101 soil group in peatlands and genome analysis of the first cultivated representative.</title>
        <authorList>
            <person name="Dedysh S.N."/>
            <person name="Beletsky A.V."/>
            <person name="Ivanova A."/>
            <person name="Kulichevskaya I.S."/>
            <person name="Suzina N.E."/>
            <person name="Philippov D.A."/>
            <person name="Rakitin A.L."/>
            <person name="Mardanov A.V."/>
            <person name="Ravin N.V."/>
        </authorList>
    </citation>
    <scope>NUCLEOTIDE SEQUENCE [LARGE SCALE GENOMIC DNA]</scope>
    <source>
        <strain evidence="1 2">M1803</strain>
    </source>
</reference>